<reference evidence="2 3" key="2">
    <citation type="journal article" date="2019" name="G3 (Bethesda)">
        <title>Hybrid Assembly of the Genome of the Entomopathogenic Nematode Steinernema carpocapsae Identifies the X-Chromosome.</title>
        <authorList>
            <person name="Serra L."/>
            <person name="Macchietto M."/>
            <person name="Macias-Munoz A."/>
            <person name="McGill C.J."/>
            <person name="Rodriguez I.M."/>
            <person name="Rodriguez B."/>
            <person name="Murad R."/>
            <person name="Mortazavi A."/>
        </authorList>
    </citation>
    <scope>NUCLEOTIDE SEQUENCE [LARGE SCALE GENOMIC DNA]</scope>
    <source>
        <strain evidence="2 3">ALL</strain>
    </source>
</reference>
<feature type="region of interest" description="Disordered" evidence="1">
    <location>
        <begin position="17"/>
        <end position="38"/>
    </location>
</feature>
<dbReference type="EMBL" id="CM016762">
    <property type="protein sequence ID" value="TMS32777.1"/>
    <property type="molecule type" value="Genomic_DNA"/>
</dbReference>
<proteinExistence type="predicted"/>
<gene>
    <name evidence="2" type="ORF">L596_000578</name>
</gene>
<protein>
    <submittedName>
        <fullName evidence="2">Uncharacterized protein</fullName>
    </submittedName>
</protein>
<accession>A0A4U8UKX3</accession>
<evidence type="ECO:0000313" key="2">
    <source>
        <dbReference type="EMBL" id="TMS32777.1"/>
    </source>
</evidence>
<dbReference type="AlphaFoldDB" id="A0A4U8UKX3"/>
<sequence length="133" mass="15841">MLSWELRNPLPGLKKRILRYPKKQQGSKRSSGGHPRRQEVVDRREFVFLGERRLLLEFTQRGILLGRRVAVREPEHAKSSIDPFCQWRFPRLEKSKVLHQDTSSCSYFRDLKEQHERKPREFGSTFVEAIPRV</sequence>
<keyword evidence="3" id="KW-1185">Reference proteome</keyword>
<feature type="compositionally biased region" description="Basic residues" evidence="1">
    <location>
        <begin position="17"/>
        <end position="26"/>
    </location>
</feature>
<evidence type="ECO:0000313" key="3">
    <source>
        <dbReference type="Proteomes" id="UP000298663"/>
    </source>
</evidence>
<comment type="caution">
    <text evidence="2">The sequence shown here is derived from an EMBL/GenBank/DDBJ whole genome shotgun (WGS) entry which is preliminary data.</text>
</comment>
<reference evidence="2 3" key="1">
    <citation type="journal article" date="2015" name="Genome Biol.">
        <title>Comparative genomics of Steinernema reveals deeply conserved gene regulatory networks.</title>
        <authorList>
            <person name="Dillman A.R."/>
            <person name="Macchietto M."/>
            <person name="Porter C.F."/>
            <person name="Rogers A."/>
            <person name="Williams B."/>
            <person name="Antoshechkin I."/>
            <person name="Lee M.M."/>
            <person name="Goodwin Z."/>
            <person name="Lu X."/>
            <person name="Lewis E.E."/>
            <person name="Goodrich-Blair H."/>
            <person name="Stock S.P."/>
            <person name="Adams B.J."/>
            <person name="Sternberg P.W."/>
            <person name="Mortazavi A."/>
        </authorList>
    </citation>
    <scope>NUCLEOTIDE SEQUENCE [LARGE SCALE GENOMIC DNA]</scope>
    <source>
        <strain evidence="2 3">ALL</strain>
    </source>
</reference>
<evidence type="ECO:0000256" key="1">
    <source>
        <dbReference type="SAM" id="MobiDB-lite"/>
    </source>
</evidence>
<dbReference type="Proteomes" id="UP000298663">
    <property type="component" value="Chromosome X"/>
</dbReference>
<dbReference type="EMBL" id="AZBU02000001">
    <property type="protein sequence ID" value="TMS32777.1"/>
    <property type="molecule type" value="Genomic_DNA"/>
</dbReference>
<organism evidence="2 3">
    <name type="scientific">Steinernema carpocapsae</name>
    <name type="common">Entomopathogenic nematode</name>
    <dbReference type="NCBI Taxonomy" id="34508"/>
    <lineage>
        <taxon>Eukaryota</taxon>
        <taxon>Metazoa</taxon>
        <taxon>Ecdysozoa</taxon>
        <taxon>Nematoda</taxon>
        <taxon>Chromadorea</taxon>
        <taxon>Rhabditida</taxon>
        <taxon>Tylenchina</taxon>
        <taxon>Panagrolaimomorpha</taxon>
        <taxon>Strongyloidoidea</taxon>
        <taxon>Steinernematidae</taxon>
        <taxon>Steinernema</taxon>
    </lineage>
</organism>
<name>A0A4U8UKX3_STECR</name>